<reference evidence="2" key="1">
    <citation type="submission" date="2023-10" db="EMBL/GenBank/DDBJ databases">
        <authorList>
            <person name="Noh H."/>
        </authorList>
    </citation>
    <scope>NUCLEOTIDE SEQUENCE</scope>
    <source>
        <strain evidence="2">DUCC4014</strain>
    </source>
</reference>
<organism evidence="2 3">
    <name type="scientific">Vanrija pseudolonga</name>
    <dbReference type="NCBI Taxonomy" id="143232"/>
    <lineage>
        <taxon>Eukaryota</taxon>
        <taxon>Fungi</taxon>
        <taxon>Dikarya</taxon>
        <taxon>Basidiomycota</taxon>
        <taxon>Agaricomycotina</taxon>
        <taxon>Tremellomycetes</taxon>
        <taxon>Trichosporonales</taxon>
        <taxon>Trichosporonaceae</taxon>
        <taxon>Vanrija</taxon>
    </lineage>
</organism>
<keyword evidence="3" id="KW-1185">Reference proteome</keyword>
<evidence type="ECO:0000313" key="2">
    <source>
        <dbReference type="EMBL" id="WOO84238.1"/>
    </source>
</evidence>
<evidence type="ECO:0000313" key="3">
    <source>
        <dbReference type="Proteomes" id="UP000827549"/>
    </source>
</evidence>
<feature type="compositionally biased region" description="Pro residues" evidence="1">
    <location>
        <begin position="1"/>
        <end position="10"/>
    </location>
</feature>
<dbReference type="Proteomes" id="UP000827549">
    <property type="component" value="Chromosome 5"/>
</dbReference>
<sequence length="622" mass="67550">MSRPPPPLPPRRQSSMASASPTSPSRTRTLPPPPPSGRPRTEPEASPPSSPDEPIIDLSRPTLFHVRRPGAQMSLYESTNEAAMSAMFSASKQSVRTVPAKALKPAHLSSASARSPPQTPNDDETPRPSVSSLAAHFTSVDIGAPSRSKPPVATPTSPRREKAVPVPHRLTSPITGPPRIDPTSFPHVFDAIFHHTLRAEGEDDHDTAIALRSVCRSFRDRADAYLYAQVIFDDPDRPKGAFDADVVPYEVASAVATRLDIRSVHGRIPATPFYQAAGEERHRWLRLLGQHTTVVDYHCAVDAAALAPDLAATLNGKLAHCRRIWPSTAVLPAATIVDYVDITPDGFWTAAQTEDDDPIPTIPPIPASPHIHLNVVNIIYSARMGYYSIRLAVGERKGIHLAFTFTQRADTGTRSGNTRMAVSFTMCHVMNGPKPFGLLGPLIELLPSIIRENKATALIGLEDIPDILLGMQGVGEMFFNTHIVAQGMVMCSPMEYEMGEHRYIYADEETAAKNWIGIGGIPGEREVAGTKWAVMSNDVMRSQAGEKVVAFESAQGATRVGGQVARVWFPLRAQHTMCPPGATCDAFARFGAETLRCMIAYSSALMPDDLPAVARLFQLIQS</sequence>
<name>A0AAF1BT23_9TREE</name>
<accession>A0AAF1BT23</accession>
<feature type="region of interest" description="Disordered" evidence="1">
    <location>
        <begin position="1"/>
        <end position="62"/>
    </location>
</feature>
<dbReference type="AlphaFoldDB" id="A0AAF1BT23"/>
<dbReference type="GeneID" id="87810931"/>
<feature type="compositionally biased region" description="Low complexity" evidence="1">
    <location>
        <begin position="20"/>
        <end position="29"/>
    </location>
</feature>
<dbReference type="EMBL" id="CP086718">
    <property type="protein sequence ID" value="WOO84238.1"/>
    <property type="molecule type" value="Genomic_DNA"/>
</dbReference>
<evidence type="ECO:0000256" key="1">
    <source>
        <dbReference type="SAM" id="MobiDB-lite"/>
    </source>
</evidence>
<feature type="region of interest" description="Disordered" evidence="1">
    <location>
        <begin position="98"/>
        <end position="181"/>
    </location>
</feature>
<protein>
    <submittedName>
        <fullName evidence="2">Uncharacterized protein</fullName>
    </submittedName>
</protein>
<proteinExistence type="predicted"/>
<dbReference type="RefSeq" id="XP_062630264.1">
    <property type="nucleotide sequence ID" value="XM_062774280.1"/>
</dbReference>
<gene>
    <name evidence="2" type="ORF">LOC62_05G007760</name>
</gene>